<evidence type="ECO:0000313" key="3">
    <source>
        <dbReference type="Proteomes" id="UP000228700"/>
    </source>
</evidence>
<proteinExistence type="predicted"/>
<dbReference type="AlphaFoldDB" id="A0A2M8LCU7"/>
<gene>
    <name evidence="2" type="ORF">COV01_00135</name>
</gene>
<feature type="transmembrane region" description="Helical" evidence="1">
    <location>
        <begin position="70"/>
        <end position="88"/>
    </location>
</feature>
<dbReference type="Proteomes" id="UP000228700">
    <property type="component" value="Unassembled WGS sequence"/>
</dbReference>
<protein>
    <recommendedName>
        <fullName evidence="4">DUF2178 domain-containing protein</fullName>
    </recommendedName>
</protein>
<reference evidence="3" key="1">
    <citation type="submission" date="2017-09" db="EMBL/GenBank/DDBJ databases">
        <title>Depth-based differentiation of microbial function through sediment-hosted aquifers and enrichment of novel symbionts in the deep terrestrial subsurface.</title>
        <authorList>
            <person name="Probst A.J."/>
            <person name="Ladd B."/>
            <person name="Jarett J.K."/>
            <person name="Geller-Mcgrath D.E."/>
            <person name="Sieber C.M.K."/>
            <person name="Emerson J.B."/>
            <person name="Anantharaman K."/>
            <person name="Thomas B.C."/>
            <person name="Malmstrom R."/>
            <person name="Stieglmeier M."/>
            <person name="Klingl A."/>
            <person name="Woyke T."/>
            <person name="Ryan C.M."/>
            <person name="Banfield J.F."/>
        </authorList>
    </citation>
    <scope>NUCLEOTIDE SEQUENCE [LARGE SCALE GENOMIC DNA]</scope>
</reference>
<sequence>MKKDTLIPIVLVVLLTLLLEPFGFMPSMAMMTLLVVVTVLFLIFALFAWREKGQDEREEIHIHKADRFGFLAGMVILVIGILSDYLFMHEVSRILVTSLIVMVIAKAIALSYSRRHN</sequence>
<keyword evidence="1" id="KW-0812">Transmembrane</keyword>
<evidence type="ECO:0000313" key="2">
    <source>
        <dbReference type="EMBL" id="PJE74434.1"/>
    </source>
</evidence>
<dbReference type="EMBL" id="PFEQ01000001">
    <property type="protein sequence ID" value="PJE74434.1"/>
    <property type="molecule type" value="Genomic_DNA"/>
</dbReference>
<feature type="transmembrane region" description="Helical" evidence="1">
    <location>
        <begin position="94"/>
        <end position="112"/>
    </location>
</feature>
<evidence type="ECO:0000256" key="1">
    <source>
        <dbReference type="SAM" id="Phobius"/>
    </source>
</evidence>
<organism evidence="2 3">
    <name type="scientific">Candidatus Taylorbacteria bacterium CG10_big_fil_rev_8_21_14_0_10_41_48</name>
    <dbReference type="NCBI Taxonomy" id="1975024"/>
    <lineage>
        <taxon>Bacteria</taxon>
        <taxon>Candidatus Tayloriibacteriota</taxon>
    </lineage>
</organism>
<keyword evidence="1" id="KW-1133">Transmembrane helix</keyword>
<keyword evidence="1" id="KW-0472">Membrane</keyword>
<evidence type="ECO:0008006" key="4">
    <source>
        <dbReference type="Google" id="ProtNLM"/>
    </source>
</evidence>
<accession>A0A2M8LCU7</accession>
<comment type="caution">
    <text evidence="2">The sequence shown here is derived from an EMBL/GenBank/DDBJ whole genome shotgun (WGS) entry which is preliminary data.</text>
</comment>
<name>A0A2M8LCU7_9BACT</name>
<feature type="transmembrane region" description="Helical" evidence="1">
    <location>
        <begin position="29"/>
        <end position="49"/>
    </location>
</feature>